<dbReference type="InParanoid" id="A0A7N2MW93"/>
<dbReference type="Gramene" id="QL11p029247:mrna">
    <property type="protein sequence ID" value="QL11p029247:mrna:CDS:1"/>
    <property type="gene ID" value="QL11p029247"/>
</dbReference>
<dbReference type="GeneID" id="115968099"/>
<dbReference type="PANTHER" id="PTHR47602">
    <property type="entry name" value="F-BOX PROTEIN SKIP22"/>
    <property type="match status" value="1"/>
</dbReference>
<dbReference type="Gene3D" id="3.40.1000.30">
    <property type="match status" value="1"/>
</dbReference>
<dbReference type="Gene3D" id="3.10.20.90">
    <property type="entry name" value="Phosphatidylinositol 3-kinase Catalytic Subunit, Chain A, domain 1"/>
    <property type="match status" value="1"/>
</dbReference>
<feature type="region of interest" description="Disordered" evidence="1">
    <location>
        <begin position="169"/>
        <end position="195"/>
    </location>
</feature>
<reference evidence="3" key="2">
    <citation type="submission" date="2021-01" db="UniProtKB">
        <authorList>
            <consortium name="EnsemblPlants"/>
        </authorList>
    </citation>
    <scope>IDENTIFICATION</scope>
</reference>
<dbReference type="Pfam" id="PF12937">
    <property type="entry name" value="F-box-like"/>
    <property type="match status" value="1"/>
</dbReference>
<organism evidence="3 4">
    <name type="scientific">Quercus lobata</name>
    <name type="common">Valley oak</name>
    <dbReference type="NCBI Taxonomy" id="97700"/>
    <lineage>
        <taxon>Eukaryota</taxon>
        <taxon>Viridiplantae</taxon>
        <taxon>Streptophyta</taxon>
        <taxon>Embryophyta</taxon>
        <taxon>Tracheophyta</taxon>
        <taxon>Spermatophyta</taxon>
        <taxon>Magnoliopsida</taxon>
        <taxon>eudicotyledons</taxon>
        <taxon>Gunneridae</taxon>
        <taxon>Pentapetalae</taxon>
        <taxon>rosids</taxon>
        <taxon>fabids</taxon>
        <taxon>Fagales</taxon>
        <taxon>Fagaceae</taxon>
        <taxon>Quercus</taxon>
    </lineage>
</organism>
<evidence type="ECO:0000259" key="2">
    <source>
        <dbReference type="PROSITE" id="PS50181"/>
    </source>
</evidence>
<dbReference type="InterPro" id="IPR036047">
    <property type="entry name" value="F-box-like_dom_sf"/>
</dbReference>
<proteinExistence type="predicted"/>
<dbReference type="PANTHER" id="PTHR47602:SF2">
    <property type="entry name" value="F-BOX PROTEIN SKIP22"/>
    <property type="match status" value="1"/>
</dbReference>
<feature type="region of interest" description="Disordered" evidence="1">
    <location>
        <begin position="87"/>
        <end position="156"/>
    </location>
</feature>
<dbReference type="InterPro" id="IPR001810">
    <property type="entry name" value="F-box_dom"/>
</dbReference>
<feature type="compositionally biased region" description="Pro residues" evidence="1">
    <location>
        <begin position="110"/>
        <end position="120"/>
    </location>
</feature>
<evidence type="ECO:0000313" key="3">
    <source>
        <dbReference type="EnsemblPlants" id="QL11p029247:mrna:CDS:1"/>
    </source>
</evidence>
<dbReference type="OMA" id="QRPNLPH"/>
<dbReference type="KEGG" id="qlo:115968099"/>
<feature type="compositionally biased region" description="Low complexity" evidence="1">
    <location>
        <begin position="88"/>
        <end position="109"/>
    </location>
</feature>
<dbReference type="EnsemblPlants" id="QL11p029247:mrna">
    <property type="protein sequence ID" value="QL11p029247:mrna:CDS:1"/>
    <property type="gene ID" value="QL11p029247"/>
</dbReference>
<dbReference type="FunCoup" id="A0A7N2MW93">
    <property type="interactions" value="2197"/>
</dbReference>
<sequence>MKLRVRSLESKQTIKIELPNPSSTLQQLKETLSQSLSSSSSSSSSSSLHFSLNRKDELHASSPEATLQSLGITSGDLIFFTHNPTAFSSQSQSQSQTLIPNSSSSVQQQPPNPKPNPNPNSPNQNMSEKAEITPSDQETPEHEISDSETDVDMSDSTTANLLQEDDEETLGGEISGSGSGPGPGPSGAETMELDDGSSVLSRKKYFEHYFLRRVLREELGGGDGSDHKLVVIAIHAVLLESGFVGFDSVSGMRVDGFHLPDVWPSKAFTMSLCYTLPELLGTVNVNGNYNVPESIVLKFQNVGHCINIYGSLAKGGLGLHRVCLNENRFVPALESVWVVNGDSNDEIKNQDGFLETEVFEFWKIVKDGIALPLLIDLCEKAGLVPPPCFMRLPTELKLKIFESLPAVDLAKVGCVCSDLRYLSSANELWKQKVEEEFGNGTEAKRLFNWKEEFRSCWDRKKKRKREVRQWRQGFSHVPLMRNRHHFMIPNILLPGQHDHMPCFFAPSPFRQVERFRGSWNVPHCTFEGSDD</sequence>
<dbReference type="RefSeq" id="XP_030943189.1">
    <property type="nucleotide sequence ID" value="XM_031087329.1"/>
</dbReference>
<dbReference type="PROSITE" id="PS50181">
    <property type="entry name" value="FBOX"/>
    <property type="match status" value="1"/>
</dbReference>
<feature type="domain" description="F-box" evidence="2">
    <location>
        <begin position="386"/>
        <end position="432"/>
    </location>
</feature>
<keyword evidence="4" id="KW-1185">Reference proteome</keyword>
<feature type="compositionally biased region" description="Low complexity" evidence="1">
    <location>
        <begin position="27"/>
        <end position="51"/>
    </location>
</feature>
<evidence type="ECO:0000256" key="1">
    <source>
        <dbReference type="SAM" id="MobiDB-lite"/>
    </source>
</evidence>
<dbReference type="AlphaFoldDB" id="A0A7N2MW93"/>
<reference evidence="3 4" key="1">
    <citation type="journal article" date="2016" name="G3 (Bethesda)">
        <title>First Draft Assembly and Annotation of the Genome of a California Endemic Oak Quercus lobata Nee (Fagaceae).</title>
        <authorList>
            <person name="Sork V.L."/>
            <person name="Fitz-Gibbon S.T."/>
            <person name="Puiu D."/>
            <person name="Crepeau M."/>
            <person name="Gugger P.F."/>
            <person name="Sherman R."/>
            <person name="Stevens K."/>
            <person name="Langley C.H."/>
            <person name="Pellegrini M."/>
            <person name="Salzberg S.L."/>
        </authorList>
    </citation>
    <scope>NUCLEOTIDE SEQUENCE [LARGE SCALE GENOMIC DNA]</scope>
    <source>
        <strain evidence="3 4">cv. SW786</strain>
    </source>
</reference>
<accession>A0A7N2MW93</accession>
<dbReference type="CDD" id="cd22165">
    <property type="entry name" value="F-box_AtSKIP22-like"/>
    <property type="match status" value="1"/>
</dbReference>
<evidence type="ECO:0000313" key="4">
    <source>
        <dbReference type="Proteomes" id="UP000594261"/>
    </source>
</evidence>
<protein>
    <recommendedName>
        <fullName evidence="2">F-box domain-containing protein</fullName>
    </recommendedName>
</protein>
<dbReference type="OrthoDB" id="101791at2759"/>
<name>A0A7N2MW93_QUELO</name>
<feature type="region of interest" description="Disordered" evidence="1">
    <location>
        <begin position="27"/>
        <end position="53"/>
    </location>
</feature>
<dbReference type="EMBL" id="LRBV02000011">
    <property type="status" value="NOT_ANNOTATED_CDS"/>
    <property type="molecule type" value="Genomic_DNA"/>
</dbReference>
<dbReference type="Proteomes" id="UP000594261">
    <property type="component" value="Chromosome 11"/>
</dbReference>
<gene>
    <name evidence="3" type="primary">LOC115968099</name>
</gene>
<dbReference type="SUPFAM" id="SSF81383">
    <property type="entry name" value="F-box domain"/>
    <property type="match status" value="1"/>
</dbReference>
<dbReference type="SMART" id="SM00256">
    <property type="entry name" value="FBOX"/>
    <property type="match status" value="1"/>
</dbReference>
<dbReference type="Gene3D" id="1.20.1280.50">
    <property type="match status" value="1"/>
</dbReference>